<keyword evidence="10" id="KW-1185">Reference proteome</keyword>
<feature type="compositionally biased region" description="Polar residues" evidence="7">
    <location>
        <begin position="267"/>
        <end position="281"/>
    </location>
</feature>
<feature type="compositionally biased region" description="Polar residues" evidence="7">
    <location>
        <begin position="232"/>
        <end position="242"/>
    </location>
</feature>
<feature type="compositionally biased region" description="Polar residues" evidence="7">
    <location>
        <begin position="1"/>
        <end position="11"/>
    </location>
</feature>
<dbReference type="InterPro" id="IPR000679">
    <property type="entry name" value="Znf_GATA"/>
</dbReference>
<dbReference type="Pfam" id="PF00320">
    <property type="entry name" value="GATA"/>
    <property type="match status" value="1"/>
</dbReference>
<dbReference type="PROSITE" id="PS50114">
    <property type="entry name" value="GATA_ZN_FINGER_2"/>
    <property type="match status" value="1"/>
</dbReference>
<organism evidence="9 10">
    <name type="scientific">Gomphillus americanus</name>
    <dbReference type="NCBI Taxonomy" id="1940652"/>
    <lineage>
        <taxon>Eukaryota</taxon>
        <taxon>Fungi</taxon>
        <taxon>Dikarya</taxon>
        <taxon>Ascomycota</taxon>
        <taxon>Pezizomycotina</taxon>
        <taxon>Lecanoromycetes</taxon>
        <taxon>OSLEUM clade</taxon>
        <taxon>Ostropomycetidae</taxon>
        <taxon>Ostropales</taxon>
        <taxon>Graphidaceae</taxon>
        <taxon>Gomphilloideae</taxon>
        <taxon>Gomphillus</taxon>
    </lineage>
</organism>
<dbReference type="PANTHER" id="PTHR47172">
    <property type="entry name" value="OS01G0976800 PROTEIN"/>
    <property type="match status" value="1"/>
</dbReference>
<feature type="compositionally biased region" description="Basic and acidic residues" evidence="7">
    <location>
        <begin position="530"/>
        <end position="539"/>
    </location>
</feature>
<evidence type="ECO:0000256" key="4">
    <source>
        <dbReference type="ARBA" id="ARBA00023015"/>
    </source>
</evidence>
<feature type="region of interest" description="Disordered" evidence="7">
    <location>
        <begin position="58"/>
        <end position="349"/>
    </location>
</feature>
<reference evidence="9" key="1">
    <citation type="submission" date="2021-03" db="EMBL/GenBank/DDBJ databases">
        <authorList>
            <person name="Tagirdzhanova G."/>
        </authorList>
    </citation>
    <scope>NUCLEOTIDE SEQUENCE</scope>
</reference>
<feature type="region of interest" description="Disordered" evidence="7">
    <location>
        <begin position="1"/>
        <end position="30"/>
    </location>
</feature>
<name>A0A8H3FPI7_9LECA</name>
<dbReference type="PANTHER" id="PTHR47172:SF24">
    <property type="entry name" value="GATA ZINC FINGER DOMAIN-CONTAINING PROTEIN 14-RELATED"/>
    <property type="match status" value="1"/>
</dbReference>
<protein>
    <recommendedName>
        <fullName evidence="8">GATA-type domain-containing protein</fullName>
    </recommendedName>
</protein>
<feature type="compositionally biased region" description="Low complexity" evidence="7">
    <location>
        <begin position="161"/>
        <end position="182"/>
    </location>
</feature>
<evidence type="ECO:0000313" key="10">
    <source>
        <dbReference type="Proteomes" id="UP000664169"/>
    </source>
</evidence>
<feature type="compositionally biased region" description="Polar residues" evidence="7">
    <location>
        <begin position="69"/>
        <end position="80"/>
    </location>
</feature>
<proteinExistence type="predicted"/>
<dbReference type="GO" id="GO:0043565">
    <property type="term" value="F:sequence-specific DNA binding"/>
    <property type="evidence" value="ECO:0007669"/>
    <property type="project" value="InterPro"/>
</dbReference>
<feature type="compositionally biased region" description="Polar residues" evidence="7">
    <location>
        <begin position="183"/>
        <end position="206"/>
    </location>
</feature>
<dbReference type="PROSITE" id="PS00344">
    <property type="entry name" value="GATA_ZN_FINGER_1"/>
    <property type="match status" value="1"/>
</dbReference>
<comment type="caution">
    <text evidence="9">The sequence shown here is derived from an EMBL/GenBank/DDBJ whole genome shotgun (WGS) entry which is preliminary data.</text>
</comment>
<feature type="compositionally biased region" description="Pro residues" evidence="7">
    <location>
        <begin position="285"/>
        <end position="296"/>
    </location>
</feature>
<keyword evidence="1" id="KW-0479">Metal-binding</keyword>
<keyword evidence="4" id="KW-0805">Transcription regulation</keyword>
<dbReference type="SUPFAM" id="SSF57716">
    <property type="entry name" value="Glucocorticoid receptor-like (DNA-binding domain)"/>
    <property type="match status" value="1"/>
</dbReference>
<keyword evidence="5" id="KW-0804">Transcription</keyword>
<evidence type="ECO:0000256" key="3">
    <source>
        <dbReference type="ARBA" id="ARBA00022833"/>
    </source>
</evidence>
<dbReference type="GO" id="GO:0006355">
    <property type="term" value="P:regulation of DNA-templated transcription"/>
    <property type="evidence" value="ECO:0007669"/>
    <property type="project" value="InterPro"/>
</dbReference>
<evidence type="ECO:0000256" key="6">
    <source>
        <dbReference type="PROSITE-ProRule" id="PRU00094"/>
    </source>
</evidence>
<keyword evidence="2 6" id="KW-0863">Zinc-finger</keyword>
<evidence type="ECO:0000313" key="9">
    <source>
        <dbReference type="EMBL" id="CAF9925528.1"/>
    </source>
</evidence>
<dbReference type="Proteomes" id="UP000664169">
    <property type="component" value="Unassembled WGS sequence"/>
</dbReference>
<feature type="compositionally biased region" description="Basic and acidic residues" evidence="7">
    <location>
        <begin position="308"/>
        <end position="325"/>
    </location>
</feature>
<dbReference type="GO" id="GO:0008270">
    <property type="term" value="F:zinc ion binding"/>
    <property type="evidence" value="ECO:0007669"/>
    <property type="project" value="UniProtKB-KW"/>
</dbReference>
<accession>A0A8H3FPI7</accession>
<feature type="region of interest" description="Disordered" evidence="7">
    <location>
        <begin position="455"/>
        <end position="496"/>
    </location>
</feature>
<dbReference type="Gene3D" id="3.30.50.10">
    <property type="entry name" value="Erythroid Transcription Factor GATA-1, subunit A"/>
    <property type="match status" value="1"/>
</dbReference>
<dbReference type="CDD" id="cd00202">
    <property type="entry name" value="ZnF_GATA"/>
    <property type="match status" value="1"/>
</dbReference>
<evidence type="ECO:0000259" key="8">
    <source>
        <dbReference type="PROSITE" id="PS50114"/>
    </source>
</evidence>
<evidence type="ECO:0000256" key="5">
    <source>
        <dbReference type="ARBA" id="ARBA00023163"/>
    </source>
</evidence>
<evidence type="ECO:0000256" key="7">
    <source>
        <dbReference type="SAM" id="MobiDB-lite"/>
    </source>
</evidence>
<dbReference type="SMART" id="SM00401">
    <property type="entry name" value="ZnF_GATA"/>
    <property type="match status" value="1"/>
</dbReference>
<dbReference type="EMBL" id="CAJPDQ010000023">
    <property type="protein sequence ID" value="CAF9925528.1"/>
    <property type="molecule type" value="Genomic_DNA"/>
</dbReference>
<feature type="domain" description="GATA-type" evidence="8">
    <location>
        <begin position="476"/>
        <end position="511"/>
    </location>
</feature>
<dbReference type="AlphaFoldDB" id="A0A8H3FPI7"/>
<feature type="region of interest" description="Disordered" evidence="7">
    <location>
        <begin position="519"/>
        <end position="539"/>
    </location>
</feature>
<evidence type="ECO:0000256" key="2">
    <source>
        <dbReference type="ARBA" id="ARBA00022771"/>
    </source>
</evidence>
<keyword evidence="3" id="KW-0862">Zinc</keyword>
<feature type="compositionally biased region" description="Polar residues" evidence="7">
    <location>
        <begin position="19"/>
        <end position="30"/>
    </location>
</feature>
<sequence length="539" mass="58816">MNGPTSIQSQAPDWRYTHTHNSAKSPVSLSASDVKTHAPLPPLLANLDIAKIRRDADLNNDSKHASPVAYSTPSAISLNSAYPGPPPPYSSCITTPTVAPTGGHTDYQSRSMKETPRSQEEDEQRGGIGGGRPALQSLPSIHEALGKDPSSFYQGPPHHPPTTTTAPQRPPSLSTISPTTPIQQFHSNSFSSLSYKPQPSGSSSNPPLRPVLDTFRNASQSIDVQRYGGEPQSASSVLTSPHTTATTATTRSQSHSHPTTPAFFKPINSQYPPSGQASQPHSNSPYPPAYTYPPPSSYANQVSPSESWRGEDFSRRDYKRREDARATSPPGVQPSNDIKANSGPYNHGESVKRHLETFDLELGLNEIAEGSSRTLDFARKYVDKAHNMHRSGIETALPTLTECDDMQHLQRSILNAMERIRDIVVTQHHALAEQRNREEANKARQNMYQEQSSIYNKDEGNGGFAGADPKKRRGRHAPPGRCHSCARSETPEWRRGPDGARTLCNACGLHYAKLTRKLGPKASLPSSNLRPRDSADPTT</sequence>
<dbReference type="InterPro" id="IPR013088">
    <property type="entry name" value="Znf_NHR/GATA"/>
</dbReference>
<gene>
    <name evidence="9" type="ORF">GOMPHAMPRED_003918</name>
</gene>
<dbReference type="OrthoDB" id="2162994at2759"/>
<evidence type="ECO:0000256" key="1">
    <source>
        <dbReference type="ARBA" id="ARBA00022723"/>
    </source>
</evidence>